<dbReference type="AlphaFoldDB" id="A0AAD7TTN5"/>
<reference evidence="1" key="1">
    <citation type="submission" date="2022-11" db="EMBL/GenBank/DDBJ databases">
        <title>Genome Sequence of Cubamyces cubensis.</title>
        <authorList>
            <person name="Buettner E."/>
        </authorList>
    </citation>
    <scope>NUCLEOTIDE SEQUENCE</scope>
    <source>
        <strain evidence="1">MPL-01</strain>
    </source>
</reference>
<dbReference type="Proteomes" id="UP001215151">
    <property type="component" value="Unassembled WGS sequence"/>
</dbReference>
<organism evidence="1 2">
    <name type="scientific">Trametes cubensis</name>
    <dbReference type="NCBI Taxonomy" id="1111947"/>
    <lineage>
        <taxon>Eukaryota</taxon>
        <taxon>Fungi</taxon>
        <taxon>Dikarya</taxon>
        <taxon>Basidiomycota</taxon>
        <taxon>Agaricomycotina</taxon>
        <taxon>Agaricomycetes</taxon>
        <taxon>Polyporales</taxon>
        <taxon>Polyporaceae</taxon>
        <taxon>Trametes</taxon>
    </lineage>
</organism>
<evidence type="ECO:0000313" key="1">
    <source>
        <dbReference type="EMBL" id="KAJ8482079.1"/>
    </source>
</evidence>
<evidence type="ECO:0000313" key="2">
    <source>
        <dbReference type="Proteomes" id="UP001215151"/>
    </source>
</evidence>
<proteinExistence type="predicted"/>
<evidence type="ECO:0008006" key="3">
    <source>
        <dbReference type="Google" id="ProtNLM"/>
    </source>
</evidence>
<name>A0AAD7TTN5_9APHY</name>
<accession>A0AAD7TTN5</accession>
<gene>
    <name evidence="1" type="ORF">ONZ51_g5594</name>
</gene>
<protein>
    <recommendedName>
        <fullName evidence="3">Fungal-type protein kinase domain-containing protein</fullName>
    </recommendedName>
</protein>
<keyword evidence="2" id="KW-1185">Reference proteome</keyword>
<sequence>MYPDSSSRIDSCPPTQEFVAMAGVYVGLIHAKSVNDILMVAYNVLEAHRKVLRAGVFYDFPIGFSASTILISSSSPAYPHVAEGCNLDGRPVGLFVDFDAPRGRNEAVGEVQAPLLTRVRTVKPIYAARAVVTGRDIPTPKTLLYKKMPTLSTKAKSLYIKLHGEPRYNRYCDDPRGNTYHGGIRPLYCDADDLADVAKALPRDHRPRYDAESIFWTLYATLLRVRPERGVETETSERALRRDWSILASHTVPGEARSPIYRDERNALLDCGRWIFVTPFLPEMQDVADLLLLMLKQVLPSYALMTTRPPFEDHLHEALQRLILEYVVAHEANPIPIIPGALRLVGTANDFC</sequence>
<dbReference type="EMBL" id="JAPEVG010000122">
    <property type="protein sequence ID" value="KAJ8482079.1"/>
    <property type="molecule type" value="Genomic_DNA"/>
</dbReference>
<comment type="caution">
    <text evidence="1">The sequence shown here is derived from an EMBL/GenBank/DDBJ whole genome shotgun (WGS) entry which is preliminary data.</text>
</comment>